<dbReference type="CDD" id="cd07043">
    <property type="entry name" value="STAS_anti-anti-sigma_factors"/>
    <property type="match status" value="1"/>
</dbReference>
<evidence type="ECO:0000313" key="2">
    <source>
        <dbReference type="EMBL" id="HEN16031.1"/>
    </source>
</evidence>
<dbReference type="PANTHER" id="PTHR33495:SF2">
    <property type="entry name" value="ANTI-SIGMA FACTOR ANTAGONIST TM_1081-RELATED"/>
    <property type="match status" value="1"/>
</dbReference>
<dbReference type="InterPro" id="IPR002645">
    <property type="entry name" value="STAS_dom"/>
</dbReference>
<dbReference type="InterPro" id="IPR036513">
    <property type="entry name" value="STAS_dom_sf"/>
</dbReference>
<evidence type="ECO:0000259" key="1">
    <source>
        <dbReference type="PROSITE" id="PS50801"/>
    </source>
</evidence>
<comment type="caution">
    <text evidence="2">The sequence shown here is derived from an EMBL/GenBank/DDBJ whole genome shotgun (WGS) entry which is preliminary data.</text>
</comment>
<dbReference type="SUPFAM" id="SSF52091">
    <property type="entry name" value="SpoIIaa-like"/>
    <property type="match status" value="1"/>
</dbReference>
<dbReference type="EMBL" id="DSOK01000314">
    <property type="protein sequence ID" value="HEN16031.1"/>
    <property type="molecule type" value="Genomic_DNA"/>
</dbReference>
<protein>
    <submittedName>
        <fullName evidence="2">Anti-sigma factor antagonist</fullName>
    </submittedName>
</protein>
<dbReference type="PROSITE" id="PS50801">
    <property type="entry name" value="STAS"/>
    <property type="match status" value="1"/>
</dbReference>
<name>A0A7C2NY09_9PLAN</name>
<dbReference type="Pfam" id="PF01740">
    <property type="entry name" value="STAS"/>
    <property type="match status" value="1"/>
</dbReference>
<dbReference type="GO" id="GO:0043856">
    <property type="term" value="F:anti-sigma factor antagonist activity"/>
    <property type="evidence" value="ECO:0007669"/>
    <property type="project" value="TreeGrafter"/>
</dbReference>
<dbReference type="AlphaFoldDB" id="A0A7C2NY09"/>
<gene>
    <name evidence="2" type="ORF">ENQ76_11265</name>
</gene>
<sequence length="120" mass="13123">MSNYVNVLRDGTVTVLELGPKCKMIEEAMLDAIGQDLLQATVAASPPLVVIDLSHTEFFGSGFIEVLFRVWNRVQQKPGGKMSLCGLQAYCREVLEVTHLDKLWPLHATRADAVAALSAP</sequence>
<accession>A0A7C2NY09</accession>
<organism evidence="2">
    <name type="scientific">Schlesneria paludicola</name>
    <dbReference type="NCBI Taxonomy" id="360056"/>
    <lineage>
        <taxon>Bacteria</taxon>
        <taxon>Pseudomonadati</taxon>
        <taxon>Planctomycetota</taxon>
        <taxon>Planctomycetia</taxon>
        <taxon>Planctomycetales</taxon>
        <taxon>Planctomycetaceae</taxon>
        <taxon>Schlesneria</taxon>
    </lineage>
</organism>
<reference evidence="2" key="1">
    <citation type="journal article" date="2020" name="mSystems">
        <title>Genome- and Community-Level Interaction Insights into Carbon Utilization and Element Cycling Functions of Hydrothermarchaeota in Hydrothermal Sediment.</title>
        <authorList>
            <person name="Zhou Z."/>
            <person name="Liu Y."/>
            <person name="Xu W."/>
            <person name="Pan J."/>
            <person name="Luo Z.H."/>
            <person name="Li M."/>
        </authorList>
    </citation>
    <scope>NUCLEOTIDE SEQUENCE [LARGE SCALE GENOMIC DNA]</scope>
    <source>
        <strain evidence="2">SpSt-339</strain>
    </source>
</reference>
<proteinExistence type="predicted"/>
<dbReference type="PANTHER" id="PTHR33495">
    <property type="entry name" value="ANTI-SIGMA FACTOR ANTAGONIST TM_1081-RELATED-RELATED"/>
    <property type="match status" value="1"/>
</dbReference>
<dbReference type="Gene3D" id="3.30.750.24">
    <property type="entry name" value="STAS domain"/>
    <property type="match status" value="1"/>
</dbReference>
<feature type="domain" description="STAS" evidence="1">
    <location>
        <begin position="25"/>
        <end position="117"/>
    </location>
</feature>